<evidence type="ECO:0000313" key="2">
    <source>
        <dbReference type="EMBL" id="GKT30758.1"/>
    </source>
</evidence>
<dbReference type="Proteomes" id="UP001057375">
    <property type="component" value="Unassembled WGS sequence"/>
</dbReference>
<name>A0ABQ5KDY1_9EUKA</name>
<feature type="region of interest" description="Disordered" evidence="1">
    <location>
        <begin position="1"/>
        <end position="30"/>
    </location>
</feature>
<protein>
    <submittedName>
        <fullName evidence="2">Uncharacterized protein</fullName>
    </submittedName>
</protein>
<organism evidence="2 3">
    <name type="scientific">Aduncisulcus paluster</name>
    <dbReference type="NCBI Taxonomy" id="2918883"/>
    <lineage>
        <taxon>Eukaryota</taxon>
        <taxon>Metamonada</taxon>
        <taxon>Carpediemonas-like organisms</taxon>
        <taxon>Aduncisulcus</taxon>
    </lineage>
</organism>
<gene>
    <name evidence="2" type="ORF">ADUPG1_005625</name>
</gene>
<dbReference type="EMBL" id="BQXS01009053">
    <property type="protein sequence ID" value="GKT30758.1"/>
    <property type="molecule type" value="Genomic_DNA"/>
</dbReference>
<sequence length="93" mass="9100">MTVQGSMTSTSVKIGSGTGQSTLTSSTDGLATSGSLIVSGDSFKIGGSSAIYLSNSSGTLGIANDTVFDKTVTIDSSVLTSTASGLSIDTPVI</sequence>
<feature type="compositionally biased region" description="Low complexity" evidence="1">
    <location>
        <begin position="19"/>
        <end position="29"/>
    </location>
</feature>
<evidence type="ECO:0000313" key="3">
    <source>
        <dbReference type="Proteomes" id="UP001057375"/>
    </source>
</evidence>
<proteinExistence type="predicted"/>
<comment type="caution">
    <text evidence="2">The sequence shown here is derived from an EMBL/GenBank/DDBJ whole genome shotgun (WGS) entry which is preliminary data.</text>
</comment>
<reference evidence="2" key="1">
    <citation type="submission" date="2022-03" db="EMBL/GenBank/DDBJ databases">
        <title>Draft genome sequence of Aduncisulcus paluster, a free-living microaerophilic Fornicata.</title>
        <authorList>
            <person name="Yuyama I."/>
            <person name="Kume K."/>
            <person name="Tamura T."/>
            <person name="Inagaki Y."/>
            <person name="Hashimoto T."/>
        </authorList>
    </citation>
    <scope>NUCLEOTIDE SEQUENCE</scope>
    <source>
        <strain evidence="2">NY0171</strain>
    </source>
</reference>
<evidence type="ECO:0000256" key="1">
    <source>
        <dbReference type="SAM" id="MobiDB-lite"/>
    </source>
</evidence>
<accession>A0ABQ5KDY1</accession>
<keyword evidence="3" id="KW-1185">Reference proteome</keyword>
<feature type="non-terminal residue" evidence="2">
    <location>
        <position position="93"/>
    </location>
</feature>
<feature type="compositionally biased region" description="Polar residues" evidence="1">
    <location>
        <begin position="1"/>
        <end position="13"/>
    </location>
</feature>